<dbReference type="EMBL" id="LSRQ01003110">
    <property type="protein sequence ID" value="OAY72419.1"/>
    <property type="molecule type" value="Genomic_DNA"/>
</dbReference>
<evidence type="ECO:0000313" key="2">
    <source>
        <dbReference type="Proteomes" id="UP000092600"/>
    </source>
</evidence>
<sequence length="85" mass="9317">SVKFLSCDHSPRLPFPLRPDLLSYASPSASSELSHSVGGLLIFVSVVVASAEIPHQDYSATNKSPRVSAIRIEELQRIRRPGTWS</sequence>
<dbReference type="AlphaFoldDB" id="A0A199V5S5"/>
<gene>
    <name evidence="1" type="ORF">ACMD2_03930</name>
</gene>
<proteinExistence type="predicted"/>
<reference evidence="1 2" key="1">
    <citation type="journal article" date="2016" name="DNA Res.">
        <title>The draft genome of MD-2 pineapple using hybrid error correction of long reads.</title>
        <authorList>
            <person name="Redwan R.M."/>
            <person name="Saidin A."/>
            <person name="Kumar S.V."/>
        </authorList>
    </citation>
    <scope>NUCLEOTIDE SEQUENCE [LARGE SCALE GENOMIC DNA]</scope>
    <source>
        <strain evidence="2">cv. MD2</strain>
        <tissue evidence="1">Leaf</tissue>
    </source>
</reference>
<comment type="caution">
    <text evidence="1">The sequence shown here is derived from an EMBL/GenBank/DDBJ whole genome shotgun (WGS) entry which is preliminary data.</text>
</comment>
<evidence type="ECO:0000313" key="1">
    <source>
        <dbReference type="EMBL" id="OAY72419.1"/>
    </source>
</evidence>
<dbReference type="Gramene" id="Aco001164.1.mrna1">
    <property type="protein sequence ID" value="Aco001164.1.mrna1"/>
    <property type="gene ID" value="Aco001164.1.path1"/>
</dbReference>
<protein>
    <submittedName>
        <fullName evidence="1">Uncharacterized protein</fullName>
    </submittedName>
</protein>
<name>A0A199V5S5_ANACO</name>
<organism evidence="1 2">
    <name type="scientific">Ananas comosus</name>
    <name type="common">Pineapple</name>
    <name type="synonym">Ananas ananas</name>
    <dbReference type="NCBI Taxonomy" id="4615"/>
    <lineage>
        <taxon>Eukaryota</taxon>
        <taxon>Viridiplantae</taxon>
        <taxon>Streptophyta</taxon>
        <taxon>Embryophyta</taxon>
        <taxon>Tracheophyta</taxon>
        <taxon>Spermatophyta</taxon>
        <taxon>Magnoliopsida</taxon>
        <taxon>Liliopsida</taxon>
        <taxon>Poales</taxon>
        <taxon>Bromeliaceae</taxon>
        <taxon>Bromelioideae</taxon>
        <taxon>Ananas</taxon>
    </lineage>
</organism>
<dbReference type="Proteomes" id="UP000092600">
    <property type="component" value="Unassembled WGS sequence"/>
</dbReference>
<feature type="non-terminal residue" evidence="1">
    <location>
        <position position="1"/>
    </location>
</feature>
<accession>A0A199V5S5</accession>